<evidence type="ECO:0000313" key="1">
    <source>
        <dbReference type="EMBL" id="MCD3193782.1"/>
    </source>
</evidence>
<organism evidence="1 2">
    <name type="scientific">Clostridium botulinum C</name>
    <dbReference type="NCBI Taxonomy" id="36828"/>
    <lineage>
        <taxon>Bacteria</taxon>
        <taxon>Bacillati</taxon>
        <taxon>Bacillota</taxon>
        <taxon>Clostridia</taxon>
        <taxon>Eubacteriales</taxon>
        <taxon>Clostridiaceae</taxon>
        <taxon>Clostridium</taxon>
    </lineage>
</organism>
<dbReference type="PANTHER" id="PTHR32432:SF3">
    <property type="entry name" value="ETHANOLAMINE UTILIZATION PROTEIN EUTJ"/>
    <property type="match status" value="1"/>
</dbReference>
<dbReference type="Gene3D" id="3.30.1490.300">
    <property type="match status" value="1"/>
</dbReference>
<name>A0A9Q3YXT1_CLOBO</name>
<dbReference type="Proteomes" id="UP000813637">
    <property type="component" value="Unassembled WGS sequence"/>
</dbReference>
<dbReference type="EMBL" id="JAAMYB010000001">
    <property type="protein sequence ID" value="MCD3193782.1"/>
    <property type="molecule type" value="Genomic_DNA"/>
</dbReference>
<protein>
    <submittedName>
        <fullName evidence="1">Pilus assembly protein PilM</fullName>
    </submittedName>
</protein>
<proteinExistence type="predicted"/>
<dbReference type="InterPro" id="IPR005883">
    <property type="entry name" value="PilM"/>
</dbReference>
<accession>A0A9Q3YXT1</accession>
<reference evidence="1" key="2">
    <citation type="journal article" date="2021" name="Microorganisms">
        <title>Extensive Genome Exploration of Clostridium botulinum Group III Field Strains.</title>
        <authorList>
            <person name="Fillo S."/>
            <person name="Giordani F."/>
            <person name="Tonon E."/>
            <person name="Drigo I."/>
            <person name="Anselmo A."/>
            <person name="Fortunato A."/>
            <person name="Lista F."/>
            <person name="Bano L."/>
        </authorList>
    </citation>
    <scope>NUCLEOTIDE SEQUENCE</scope>
    <source>
        <strain evidence="1">IZSVe-TV_9877_3_12</strain>
    </source>
</reference>
<dbReference type="PANTHER" id="PTHR32432">
    <property type="entry name" value="CELL DIVISION PROTEIN FTSA-RELATED"/>
    <property type="match status" value="1"/>
</dbReference>
<dbReference type="RefSeq" id="WP_003379989.1">
    <property type="nucleotide sequence ID" value="NZ_JAAMYB010000001.1"/>
</dbReference>
<evidence type="ECO:0000313" key="2">
    <source>
        <dbReference type="Proteomes" id="UP000813637"/>
    </source>
</evidence>
<dbReference type="InterPro" id="IPR050696">
    <property type="entry name" value="FtsA/MreB"/>
</dbReference>
<dbReference type="Pfam" id="PF11104">
    <property type="entry name" value="PilM_2"/>
    <property type="match status" value="1"/>
</dbReference>
<dbReference type="SUPFAM" id="SSF53067">
    <property type="entry name" value="Actin-like ATPase domain"/>
    <property type="match status" value="2"/>
</dbReference>
<dbReference type="PIRSF" id="PIRSF019169">
    <property type="entry name" value="PilM"/>
    <property type="match status" value="1"/>
</dbReference>
<dbReference type="CDD" id="cd24049">
    <property type="entry name" value="ASKHA_NBD_PilM"/>
    <property type="match status" value="1"/>
</dbReference>
<reference evidence="1" key="1">
    <citation type="submission" date="2020-02" db="EMBL/GenBank/DDBJ databases">
        <authorList>
            <person name="Fillo S."/>
            <person name="Giordani F."/>
            <person name="Tonon E."/>
            <person name="Drigo I."/>
            <person name="Anselmo A."/>
            <person name="Fortunato A."/>
            <person name="Bano L."/>
            <person name="Lista F."/>
        </authorList>
    </citation>
    <scope>NUCLEOTIDE SEQUENCE</scope>
    <source>
        <strain evidence="1">IZSVe-TV_9877_3_12</strain>
    </source>
</reference>
<dbReference type="AlphaFoldDB" id="A0A9Q3YXT1"/>
<dbReference type="Gene3D" id="3.30.420.40">
    <property type="match status" value="2"/>
</dbReference>
<sequence>MFFKNILCFDIGNKNIKIVLGRVKNNIVKVDKCIMVSCKREYIKDGEIINFKNLKEIISETIISNNILEKEVYCTINSSRIIQRNIIVPKANNKELNTLINFEVEEHIPIKIDNYVVQYKVLEEVENENINKLKILVAMCPKELIERYFKLFRTLELKPMVLDTSFNSLEKIIKKSTMINDKIFMEDSTLVFIDIGADNTTFSILKGNIIEFTRVIPIEGNELNIDFWIDKVKKIIKYYENSKGGNSIDKVYIYGGNSNITGIEEYMSRFLNIEVLKILSIDNIKFKCYEDSKQVYMYLNAIGALIRE</sequence>
<dbReference type="InterPro" id="IPR043129">
    <property type="entry name" value="ATPase_NBD"/>
</dbReference>
<gene>
    <name evidence="1" type="ORF">G8S53_00565</name>
</gene>
<comment type="caution">
    <text evidence="1">The sequence shown here is derived from an EMBL/GenBank/DDBJ whole genome shotgun (WGS) entry which is preliminary data.</text>
</comment>